<dbReference type="SUPFAM" id="SSF56784">
    <property type="entry name" value="HAD-like"/>
    <property type="match status" value="1"/>
</dbReference>
<dbReference type="PANTHER" id="PTHR42891:SF1">
    <property type="entry name" value="D-GLYCERO-BETA-D-MANNO-HEPTOSE-1,7-BISPHOSPHATE 7-PHOSPHATASE"/>
    <property type="match status" value="1"/>
</dbReference>
<dbReference type="CDD" id="cd07503">
    <property type="entry name" value="HAD_HisB-N"/>
    <property type="match status" value="1"/>
</dbReference>
<feature type="active site" description="Proton donor" evidence="10">
    <location>
        <position position="14"/>
    </location>
</feature>
<dbReference type="NCBIfam" id="TIGR00213">
    <property type="entry name" value="GmhB_yaeD"/>
    <property type="match status" value="1"/>
</dbReference>
<dbReference type="Proteomes" id="UP000479300">
    <property type="component" value="Unassembled WGS sequence"/>
</dbReference>
<comment type="subcellular location">
    <subcellularLocation>
        <location evidence="1 9">Cytoplasm</location>
    </subcellularLocation>
</comment>
<evidence type="ECO:0000256" key="3">
    <source>
        <dbReference type="ARBA" id="ARBA00022723"/>
    </source>
</evidence>
<evidence type="ECO:0000256" key="8">
    <source>
        <dbReference type="ARBA" id="ARBA00061616"/>
    </source>
</evidence>
<organism evidence="14 15">
    <name type="scientific">Photorhabdus laumondii subsp. laumondii</name>
    <name type="common">Photorhabdus luminescens subsp. laumondii</name>
    <dbReference type="NCBI Taxonomy" id="141679"/>
    <lineage>
        <taxon>Bacteria</taxon>
        <taxon>Pseudomonadati</taxon>
        <taxon>Pseudomonadota</taxon>
        <taxon>Gammaproteobacteria</taxon>
        <taxon>Enterobacterales</taxon>
        <taxon>Morganellaceae</taxon>
        <taxon>Photorhabdus</taxon>
    </lineage>
</organism>
<keyword evidence="13" id="KW-0460">Magnesium</keyword>
<feature type="binding site" evidence="11">
    <location>
        <begin position="20"/>
        <end position="23"/>
    </location>
    <ligand>
        <name>substrate</name>
    </ligand>
</feature>
<dbReference type="FunFam" id="3.40.50.1000:FF:000037">
    <property type="entry name" value="D,D-heptose 1,7-bisphosphate phosphatase"/>
    <property type="match status" value="1"/>
</dbReference>
<keyword evidence="6 9" id="KW-0119">Carbohydrate metabolism</keyword>
<dbReference type="InterPro" id="IPR006549">
    <property type="entry name" value="HAD-SF_hydro_IIIA"/>
</dbReference>
<dbReference type="Gene3D" id="3.40.50.1000">
    <property type="entry name" value="HAD superfamily/HAD-like"/>
    <property type="match status" value="1"/>
</dbReference>
<comment type="cofactor">
    <cofactor evidence="13">
        <name>Mg(2+)</name>
        <dbReference type="ChEBI" id="CHEBI:18420"/>
    </cofactor>
</comment>
<keyword evidence="5 13" id="KW-0862">Zinc</keyword>
<evidence type="ECO:0000256" key="5">
    <source>
        <dbReference type="ARBA" id="ARBA00022833"/>
    </source>
</evidence>
<dbReference type="GO" id="GO:0046872">
    <property type="term" value="F:metal ion binding"/>
    <property type="evidence" value="ECO:0007669"/>
    <property type="project" value="UniProtKB-KW"/>
</dbReference>
<dbReference type="GO" id="GO:0005975">
    <property type="term" value="P:carbohydrate metabolic process"/>
    <property type="evidence" value="ECO:0007669"/>
    <property type="project" value="InterPro"/>
</dbReference>
<feature type="binding site" evidence="13">
    <location>
        <position position="138"/>
    </location>
    <ligand>
        <name>Mg(2+)</name>
        <dbReference type="ChEBI" id="CHEBI:18420"/>
    </ligand>
</feature>
<dbReference type="InterPro" id="IPR006543">
    <property type="entry name" value="Histidinol-phos"/>
</dbReference>
<accession>A0A6L9JQB9</accession>
<proteinExistence type="inferred from homology"/>
<dbReference type="InterPro" id="IPR036412">
    <property type="entry name" value="HAD-like_sf"/>
</dbReference>
<feature type="binding site" evidence="13">
    <location>
        <position position="110"/>
    </location>
    <ligand>
        <name>Zn(2+)</name>
        <dbReference type="ChEBI" id="CHEBI:29105"/>
    </ligand>
</feature>
<evidence type="ECO:0000256" key="12">
    <source>
        <dbReference type="PIRSR" id="PIRSR004682-3"/>
    </source>
</evidence>
<name>A0A6L9JQB9_PHOLM</name>
<dbReference type="GO" id="GO:0016791">
    <property type="term" value="F:phosphatase activity"/>
    <property type="evidence" value="ECO:0007669"/>
    <property type="project" value="InterPro"/>
</dbReference>
<evidence type="ECO:0000256" key="9">
    <source>
        <dbReference type="PIRNR" id="PIRNR004682"/>
    </source>
</evidence>
<evidence type="ECO:0000256" key="4">
    <source>
        <dbReference type="ARBA" id="ARBA00022801"/>
    </source>
</evidence>
<feature type="binding site" evidence="13">
    <location>
        <position position="95"/>
    </location>
    <ligand>
        <name>Zn(2+)</name>
        <dbReference type="ChEBI" id="CHEBI:29105"/>
    </ligand>
</feature>
<dbReference type="PIRSF" id="PIRSF004682">
    <property type="entry name" value="GmhB"/>
    <property type="match status" value="1"/>
</dbReference>
<dbReference type="NCBIfam" id="TIGR01662">
    <property type="entry name" value="HAD-SF-IIIA"/>
    <property type="match status" value="1"/>
</dbReference>
<keyword evidence="4 9" id="KW-0378">Hydrolase</keyword>
<evidence type="ECO:0000256" key="7">
    <source>
        <dbReference type="ARBA" id="ARBA00031828"/>
    </source>
</evidence>
<feature type="binding site" evidence="13">
    <location>
        <position position="93"/>
    </location>
    <ligand>
        <name>Zn(2+)</name>
        <dbReference type="ChEBI" id="CHEBI:29105"/>
    </ligand>
</feature>
<evidence type="ECO:0000256" key="6">
    <source>
        <dbReference type="ARBA" id="ARBA00023277"/>
    </source>
</evidence>
<evidence type="ECO:0000256" key="13">
    <source>
        <dbReference type="PIRSR" id="PIRSR004682-4"/>
    </source>
</evidence>
<evidence type="ECO:0000256" key="2">
    <source>
        <dbReference type="ARBA" id="ARBA00022490"/>
    </source>
</evidence>
<evidence type="ECO:0000256" key="11">
    <source>
        <dbReference type="PIRSR" id="PIRSR004682-2"/>
    </source>
</evidence>
<feature type="binding site" evidence="13">
    <location>
        <position position="14"/>
    </location>
    <ligand>
        <name>Mg(2+)</name>
        <dbReference type="ChEBI" id="CHEBI:18420"/>
    </ligand>
</feature>
<evidence type="ECO:0000256" key="1">
    <source>
        <dbReference type="ARBA" id="ARBA00004496"/>
    </source>
</evidence>
<dbReference type="OMA" id="ETEWRID"/>
<feature type="active site" description="Nucleophile" evidence="10">
    <location>
        <position position="12"/>
    </location>
</feature>
<dbReference type="EC" id="3.1.3.-" evidence="9"/>
<feature type="binding site" evidence="13">
    <location>
        <position position="108"/>
    </location>
    <ligand>
        <name>Zn(2+)</name>
        <dbReference type="ChEBI" id="CHEBI:29105"/>
    </ligand>
</feature>
<dbReference type="GO" id="GO:0005737">
    <property type="term" value="C:cytoplasm"/>
    <property type="evidence" value="ECO:0007669"/>
    <property type="project" value="UniProtKB-SubCell"/>
</dbReference>
<comment type="cofactor">
    <cofactor evidence="13">
        <name>Zn(2+)</name>
        <dbReference type="ChEBI" id="CHEBI:29105"/>
    </cofactor>
</comment>
<keyword evidence="3 13" id="KW-0479">Metal-binding</keyword>
<feature type="binding site" evidence="11">
    <location>
        <position position="138"/>
    </location>
    <ligand>
        <name>substrate</name>
    </ligand>
</feature>
<evidence type="ECO:0000313" key="14">
    <source>
        <dbReference type="EMBL" id="NDL38562.1"/>
    </source>
</evidence>
<evidence type="ECO:0000313" key="15">
    <source>
        <dbReference type="Proteomes" id="UP000479300"/>
    </source>
</evidence>
<feature type="binding site" evidence="13">
    <location>
        <position position="137"/>
    </location>
    <ligand>
        <name>Mg(2+)</name>
        <dbReference type="ChEBI" id="CHEBI:18420"/>
    </ligand>
</feature>
<dbReference type="InterPro" id="IPR004446">
    <property type="entry name" value="Heptose_bisP_phosphatase"/>
</dbReference>
<gene>
    <name evidence="14" type="ORF">GPY51_07145</name>
</gene>
<dbReference type="NCBIfam" id="TIGR01656">
    <property type="entry name" value="Histidinol-ppas"/>
    <property type="match status" value="1"/>
</dbReference>
<feature type="site" description="Stabilizes the phosphoryl group" evidence="12">
    <location>
        <position position="54"/>
    </location>
</feature>
<protein>
    <recommendedName>
        <fullName evidence="7 9">D,D-heptose 1,7-bisphosphate phosphatase</fullName>
        <ecNumber evidence="9">3.1.3.-</ecNumber>
    </recommendedName>
</protein>
<comment type="similarity">
    <text evidence="8 9">Belongs to the gmhB family.</text>
</comment>
<dbReference type="InterPro" id="IPR023214">
    <property type="entry name" value="HAD_sf"/>
</dbReference>
<keyword evidence="2 9" id="KW-0963">Cytoplasm</keyword>
<dbReference type="GeneID" id="48851057"/>
<comment type="caution">
    <text evidence="14">The sequence shown here is derived from an EMBL/GenBank/DDBJ whole genome shotgun (WGS) entry which is preliminary data.</text>
</comment>
<dbReference type="KEGG" id="plum:A4R40_24000"/>
<dbReference type="AlphaFoldDB" id="A0A6L9JQB9"/>
<sequence length="183" mass="20934">MQHNKIKVAFLDRDGVINKEVNYLHKIEDFEYTSKCIVGLKKIRDLGYEIIIITNQAGIARGYYSEKQYQLLTDWYRNDLKEKGVDILDIFHCPHYPDGIVPELSKDCYCRKPSPGMIEQARKKYSIDIKSSILVGDKNSDIHAGERAGIPRCFLVKTGHPTSEPTENAILSNNLFTISKLIE</sequence>
<dbReference type="Pfam" id="PF13242">
    <property type="entry name" value="Hydrolase_like"/>
    <property type="match status" value="1"/>
</dbReference>
<dbReference type="SMR" id="A0A6L9JQB9"/>
<dbReference type="EMBL" id="WSFA01000012">
    <property type="protein sequence ID" value="NDL38562.1"/>
    <property type="molecule type" value="Genomic_DNA"/>
</dbReference>
<feature type="binding site" evidence="11">
    <location>
        <begin position="111"/>
        <end position="112"/>
    </location>
    <ligand>
        <name>substrate</name>
    </ligand>
</feature>
<dbReference type="RefSeq" id="WP_011148888.1">
    <property type="nucleotide sequence ID" value="NZ_CAWPGE010000006.1"/>
</dbReference>
<feature type="binding site" evidence="11">
    <location>
        <begin position="12"/>
        <end position="14"/>
    </location>
    <ligand>
        <name>substrate</name>
    </ligand>
</feature>
<reference evidence="14 15" key="1">
    <citation type="submission" date="2019-12" db="EMBL/GenBank/DDBJ databases">
        <title>Engineering Photorhabdus to improve their lethality against agricultural pests.</title>
        <authorList>
            <person name="Machado R.A.R."/>
        </authorList>
    </citation>
    <scope>NUCLEOTIDE SEQUENCE [LARGE SCALE GENOMIC DNA]</scope>
    <source>
        <strain evidence="14 15">EN01</strain>
    </source>
</reference>
<feature type="site" description="Stabilizes the phosphoryl group" evidence="12">
    <location>
        <position position="111"/>
    </location>
</feature>
<evidence type="ECO:0000256" key="10">
    <source>
        <dbReference type="PIRSR" id="PIRSR004682-1"/>
    </source>
</evidence>
<feature type="binding site" evidence="11">
    <location>
        <begin position="54"/>
        <end position="57"/>
    </location>
    <ligand>
        <name>substrate</name>
    </ligand>
</feature>
<feature type="binding site" evidence="13">
    <location>
        <position position="12"/>
    </location>
    <ligand>
        <name>Mg(2+)</name>
        <dbReference type="ChEBI" id="CHEBI:18420"/>
    </ligand>
</feature>
<feature type="site" description="Stabilizes the phosphoryl group" evidence="12">
    <location>
        <position position="112"/>
    </location>
</feature>
<dbReference type="PANTHER" id="PTHR42891">
    <property type="entry name" value="D-GLYCERO-BETA-D-MANNO-HEPTOSE-1,7-BISPHOSPHATE 7-PHOSPHATASE"/>
    <property type="match status" value="1"/>
</dbReference>